<proteinExistence type="predicted"/>
<keyword evidence="4" id="KW-1185">Reference proteome</keyword>
<dbReference type="AlphaFoldDB" id="A0A840RZY5"/>
<dbReference type="FunFam" id="3.20.20.100:FF:000004">
    <property type="entry name" value="Oxidoreductase, aldo/keto reductase"/>
    <property type="match status" value="1"/>
</dbReference>
<keyword evidence="1" id="KW-0560">Oxidoreductase</keyword>
<comment type="caution">
    <text evidence="3">The sequence shown here is derived from an EMBL/GenBank/DDBJ whole genome shotgun (WGS) entry which is preliminary data.</text>
</comment>
<protein>
    <submittedName>
        <fullName evidence="3">Aryl-alcohol dehydrogenase-like predicted oxidoreductase</fullName>
    </submittedName>
</protein>
<dbReference type="EMBL" id="JACHHQ010000021">
    <property type="protein sequence ID" value="MBB5202668.1"/>
    <property type="molecule type" value="Genomic_DNA"/>
</dbReference>
<dbReference type="InterPro" id="IPR036812">
    <property type="entry name" value="NAD(P)_OxRdtase_dom_sf"/>
</dbReference>
<reference evidence="3 4" key="1">
    <citation type="submission" date="2020-08" db="EMBL/GenBank/DDBJ databases">
        <title>Genomic Encyclopedia of Type Strains, Phase IV (KMG-IV): sequencing the most valuable type-strain genomes for metagenomic binning, comparative biology and taxonomic classification.</title>
        <authorList>
            <person name="Goeker M."/>
        </authorList>
    </citation>
    <scope>NUCLEOTIDE SEQUENCE [LARGE SCALE GENOMIC DNA]</scope>
    <source>
        <strain evidence="3 4">DSM 23240</strain>
    </source>
</reference>
<dbReference type="GO" id="GO:0005829">
    <property type="term" value="C:cytosol"/>
    <property type="evidence" value="ECO:0007669"/>
    <property type="project" value="TreeGrafter"/>
</dbReference>
<accession>A0A840RZY5</accession>
<dbReference type="SUPFAM" id="SSF51430">
    <property type="entry name" value="NAD(P)-linked oxidoreductase"/>
    <property type="match status" value="1"/>
</dbReference>
<evidence type="ECO:0000256" key="1">
    <source>
        <dbReference type="ARBA" id="ARBA00023002"/>
    </source>
</evidence>
<organism evidence="3 4">
    <name type="scientific">Glaciimonas immobilis</name>
    <dbReference type="NCBI Taxonomy" id="728004"/>
    <lineage>
        <taxon>Bacteria</taxon>
        <taxon>Pseudomonadati</taxon>
        <taxon>Pseudomonadota</taxon>
        <taxon>Betaproteobacteria</taxon>
        <taxon>Burkholderiales</taxon>
        <taxon>Oxalobacteraceae</taxon>
        <taxon>Glaciimonas</taxon>
    </lineage>
</organism>
<dbReference type="PANTHER" id="PTHR43364">
    <property type="entry name" value="NADH-SPECIFIC METHYLGLYOXAL REDUCTASE-RELATED"/>
    <property type="match status" value="1"/>
</dbReference>
<evidence type="ECO:0000313" key="3">
    <source>
        <dbReference type="EMBL" id="MBB5202668.1"/>
    </source>
</evidence>
<dbReference type="GO" id="GO:0016491">
    <property type="term" value="F:oxidoreductase activity"/>
    <property type="evidence" value="ECO:0007669"/>
    <property type="project" value="UniProtKB-KW"/>
</dbReference>
<dbReference type="InterPro" id="IPR050523">
    <property type="entry name" value="AKR_Detox_Biosynth"/>
</dbReference>
<sequence>MTSAVPAPRRQLGNSTLTVPPLTFGGNVFGWTIDAPTSFLLLDKLIDEGLNFIDTADVYSRWMPGNEGGESERIIGSWLKQSGKRDQVIIATKVGMAMGENKKGLGKAYIQEAVEASLRRLNTDYIDLYQSHEDDPFTPLEETLEAYAGLVTQGKVRVIGASNYSSPRLLEAIEISKQHQYPSYQSLQPHYNLYDRVEYEHTLEPTVLKHGIGVINYYALASGFLSGKYRNEADLTKSPRGQGVKRYLDGRGLRILDALDQVAARSDANPAQVALAWLIARPSITAPIASATTLAQLDDLIAATRLKLDPDAITLLNRASNLPWQS</sequence>
<dbReference type="CDD" id="cd19081">
    <property type="entry name" value="AKR_AKR9C1"/>
    <property type="match status" value="1"/>
</dbReference>
<dbReference type="RefSeq" id="WP_168057307.1">
    <property type="nucleotide sequence ID" value="NZ_JAAOZT010000017.1"/>
</dbReference>
<dbReference type="Pfam" id="PF00248">
    <property type="entry name" value="Aldo_ket_red"/>
    <property type="match status" value="1"/>
</dbReference>
<dbReference type="InterPro" id="IPR023210">
    <property type="entry name" value="NADP_OxRdtase_dom"/>
</dbReference>
<dbReference type="Proteomes" id="UP000571084">
    <property type="component" value="Unassembled WGS sequence"/>
</dbReference>
<dbReference type="PANTHER" id="PTHR43364:SF6">
    <property type="entry name" value="OXIDOREDUCTASE-RELATED"/>
    <property type="match status" value="1"/>
</dbReference>
<evidence type="ECO:0000259" key="2">
    <source>
        <dbReference type="Pfam" id="PF00248"/>
    </source>
</evidence>
<evidence type="ECO:0000313" key="4">
    <source>
        <dbReference type="Proteomes" id="UP000571084"/>
    </source>
</evidence>
<name>A0A840RZY5_9BURK</name>
<gene>
    <name evidence="3" type="ORF">HNR39_004538</name>
</gene>
<feature type="domain" description="NADP-dependent oxidoreductase" evidence="2">
    <location>
        <begin position="21"/>
        <end position="318"/>
    </location>
</feature>
<dbReference type="Gene3D" id="3.20.20.100">
    <property type="entry name" value="NADP-dependent oxidoreductase domain"/>
    <property type="match status" value="1"/>
</dbReference>